<comment type="subcellular location">
    <subcellularLocation>
        <location evidence="1">Cell membrane</location>
        <topology evidence="1">Multi-pass membrane protein</topology>
    </subcellularLocation>
</comment>
<dbReference type="Pfam" id="PF03591">
    <property type="entry name" value="AzlC"/>
    <property type="match status" value="1"/>
</dbReference>
<keyword evidence="5 8" id="KW-0812">Transmembrane</keyword>
<proteinExistence type="inferred from homology"/>
<evidence type="ECO:0000313" key="10">
    <source>
        <dbReference type="Proteomes" id="UP000184520"/>
    </source>
</evidence>
<protein>
    <submittedName>
        <fullName evidence="9">4-azaleucine resistance probable transporter AzlC</fullName>
    </submittedName>
</protein>
<feature type="transmembrane region" description="Helical" evidence="8">
    <location>
        <begin position="27"/>
        <end position="55"/>
    </location>
</feature>
<dbReference type="GO" id="GO:0005886">
    <property type="term" value="C:plasma membrane"/>
    <property type="evidence" value="ECO:0007669"/>
    <property type="project" value="UniProtKB-SubCell"/>
</dbReference>
<gene>
    <name evidence="9" type="ORF">SAMN05216361_3875</name>
</gene>
<evidence type="ECO:0000256" key="6">
    <source>
        <dbReference type="ARBA" id="ARBA00022989"/>
    </source>
</evidence>
<feature type="transmembrane region" description="Helical" evidence="8">
    <location>
        <begin position="62"/>
        <end position="84"/>
    </location>
</feature>
<dbReference type="Proteomes" id="UP000184520">
    <property type="component" value="Unassembled WGS sequence"/>
</dbReference>
<dbReference type="RefSeq" id="WP_073324797.1">
    <property type="nucleotide sequence ID" value="NZ_FQWD01000006.1"/>
</dbReference>
<evidence type="ECO:0000256" key="1">
    <source>
        <dbReference type="ARBA" id="ARBA00004651"/>
    </source>
</evidence>
<organism evidence="9 10">
    <name type="scientific">Marisediminitalea aggregata</name>
    <dbReference type="NCBI Taxonomy" id="634436"/>
    <lineage>
        <taxon>Bacteria</taxon>
        <taxon>Pseudomonadati</taxon>
        <taxon>Pseudomonadota</taxon>
        <taxon>Gammaproteobacteria</taxon>
        <taxon>Alteromonadales</taxon>
        <taxon>Alteromonadaceae</taxon>
        <taxon>Marisediminitalea</taxon>
    </lineage>
</organism>
<keyword evidence="4" id="KW-1003">Cell membrane</keyword>
<evidence type="ECO:0000256" key="5">
    <source>
        <dbReference type="ARBA" id="ARBA00022692"/>
    </source>
</evidence>
<comment type="similarity">
    <text evidence="2">Belongs to the AzlC family.</text>
</comment>
<name>A0A1M5QFB0_9ALTE</name>
<accession>A0A1M5QFB0</accession>
<reference evidence="10" key="1">
    <citation type="submission" date="2016-11" db="EMBL/GenBank/DDBJ databases">
        <authorList>
            <person name="Varghese N."/>
            <person name="Submissions S."/>
        </authorList>
    </citation>
    <scope>NUCLEOTIDE SEQUENCE [LARGE SCALE GENOMIC DNA]</scope>
    <source>
        <strain evidence="10">CGMCC 1.8995</strain>
    </source>
</reference>
<keyword evidence="6 8" id="KW-1133">Transmembrane helix</keyword>
<feature type="transmembrane region" description="Helical" evidence="8">
    <location>
        <begin position="170"/>
        <end position="186"/>
    </location>
</feature>
<keyword evidence="10" id="KW-1185">Reference proteome</keyword>
<keyword evidence="3" id="KW-0813">Transport</keyword>
<evidence type="ECO:0000256" key="7">
    <source>
        <dbReference type="ARBA" id="ARBA00023136"/>
    </source>
</evidence>
<evidence type="ECO:0000256" key="3">
    <source>
        <dbReference type="ARBA" id="ARBA00022448"/>
    </source>
</evidence>
<evidence type="ECO:0000313" key="9">
    <source>
        <dbReference type="EMBL" id="SHH12722.1"/>
    </source>
</evidence>
<sequence length="244" mass="26483">MATSLKANTSRGWQCGLLDALPLLGGYIPVAISFGLIASQAGFSALEATLISLFIYAGASQFLLVAMVASGAPLWLAVSMTMLVNVRHVVYAPNLVPFLSQSRAWPWLMHGLTDQIFALAHTRLAELNDEDKVSWYTAASLLAWASWVLGTTLGAIAGDTLTQQWPLMDAVMPFALPALFIVLLAPRFSDKQWFYTLSVTMVSAMLLAMTAFQHAAIPLAALSGGMTFYLLNRPHNKPEQEHAN</sequence>
<feature type="transmembrane region" description="Helical" evidence="8">
    <location>
        <begin position="133"/>
        <end position="158"/>
    </location>
</feature>
<dbReference type="PANTHER" id="PTHR34979:SF1">
    <property type="entry name" value="INNER MEMBRANE PROTEIN YGAZ"/>
    <property type="match status" value="1"/>
</dbReference>
<dbReference type="InterPro" id="IPR011606">
    <property type="entry name" value="Brnchd-chn_aa_trnsp_permease"/>
</dbReference>
<feature type="transmembrane region" description="Helical" evidence="8">
    <location>
        <begin position="193"/>
        <end position="209"/>
    </location>
</feature>
<keyword evidence="7 8" id="KW-0472">Membrane</keyword>
<dbReference type="AlphaFoldDB" id="A0A1M5QFB0"/>
<evidence type="ECO:0000256" key="2">
    <source>
        <dbReference type="ARBA" id="ARBA00010735"/>
    </source>
</evidence>
<evidence type="ECO:0000256" key="8">
    <source>
        <dbReference type="SAM" id="Phobius"/>
    </source>
</evidence>
<evidence type="ECO:0000256" key="4">
    <source>
        <dbReference type="ARBA" id="ARBA00022475"/>
    </source>
</evidence>
<dbReference type="GO" id="GO:1903785">
    <property type="term" value="P:L-valine transmembrane transport"/>
    <property type="evidence" value="ECO:0007669"/>
    <property type="project" value="TreeGrafter"/>
</dbReference>
<dbReference type="STRING" id="634436.SAMN05216361_3875"/>
<dbReference type="PANTHER" id="PTHR34979">
    <property type="entry name" value="INNER MEMBRANE PROTEIN YGAZ"/>
    <property type="match status" value="1"/>
</dbReference>
<dbReference type="EMBL" id="FQWD01000006">
    <property type="protein sequence ID" value="SHH12722.1"/>
    <property type="molecule type" value="Genomic_DNA"/>
</dbReference>
<dbReference type="OrthoDB" id="3181706at2"/>